<name>E6V735_VARPE</name>
<feature type="binding site" evidence="7">
    <location>
        <position position="177"/>
    </location>
    <ligand>
        <name>S-adenosyl-L-methionine</name>
        <dbReference type="ChEBI" id="CHEBI:59789"/>
    </ligand>
</feature>
<dbReference type="SUPFAM" id="SSF53335">
    <property type="entry name" value="S-adenosyl-L-methionine-dependent methyltransferases"/>
    <property type="match status" value="1"/>
</dbReference>
<dbReference type="NCBIfam" id="TIGR00571">
    <property type="entry name" value="dam"/>
    <property type="match status" value="1"/>
</dbReference>
<evidence type="ECO:0000256" key="4">
    <source>
        <dbReference type="ARBA" id="ARBA00022679"/>
    </source>
</evidence>
<gene>
    <name evidence="8" type="ordered locus">Varpa_4161</name>
</gene>
<feature type="binding site" evidence="7">
    <location>
        <position position="7"/>
    </location>
    <ligand>
        <name>S-adenosyl-L-methionine</name>
        <dbReference type="ChEBI" id="CHEBI:59789"/>
    </ligand>
</feature>
<keyword evidence="4" id="KW-0808">Transferase</keyword>
<dbReference type="Gene3D" id="1.10.1020.10">
    <property type="entry name" value="Adenine-specific Methyltransferase, Domain 2"/>
    <property type="match status" value="1"/>
</dbReference>
<dbReference type="PANTHER" id="PTHR30481">
    <property type="entry name" value="DNA ADENINE METHYLASE"/>
    <property type="match status" value="1"/>
</dbReference>
<dbReference type="OrthoDB" id="9805629at2"/>
<evidence type="ECO:0000256" key="6">
    <source>
        <dbReference type="ARBA" id="ARBA00047942"/>
    </source>
</evidence>
<proteinExistence type="inferred from homology"/>
<dbReference type="InterPro" id="IPR023095">
    <property type="entry name" value="Ade_MeTrfase_dom_2"/>
</dbReference>
<feature type="binding site" evidence="7">
    <location>
        <position position="53"/>
    </location>
    <ligand>
        <name>S-adenosyl-L-methionine</name>
        <dbReference type="ChEBI" id="CHEBI:59789"/>
    </ligand>
</feature>
<keyword evidence="3 8" id="KW-0489">Methyltransferase</keyword>
<dbReference type="GO" id="GO:0032259">
    <property type="term" value="P:methylation"/>
    <property type="evidence" value="ECO:0007669"/>
    <property type="project" value="UniProtKB-KW"/>
</dbReference>
<dbReference type="EC" id="2.1.1.72" evidence="2"/>
<evidence type="ECO:0000256" key="5">
    <source>
        <dbReference type="ARBA" id="ARBA00022691"/>
    </source>
</evidence>
<dbReference type="KEGG" id="vpe:Varpa_4161"/>
<dbReference type="GO" id="GO:0043565">
    <property type="term" value="F:sequence-specific DNA binding"/>
    <property type="evidence" value="ECO:0007669"/>
    <property type="project" value="TreeGrafter"/>
</dbReference>
<dbReference type="HOGENOM" id="CLU_063430_0_0_4"/>
<dbReference type="EMBL" id="CP002417">
    <property type="protein sequence ID" value="ADU38331.1"/>
    <property type="molecule type" value="Genomic_DNA"/>
</dbReference>
<evidence type="ECO:0000256" key="1">
    <source>
        <dbReference type="ARBA" id="ARBA00006594"/>
    </source>
</evidence>
<evidence type="ECO:0000256" key="2">
    <source>
        <dbReference type="ARBA" id="ARBA00011900"/>
    </source>
</evidence>
<protein>
    <recommendedName>
        <fullName evidence="2">site-specific DNA-methyltransferase (adenine-specific)</fullName>
        <ecNumber evidence="2">2.1.1.72</ecNumber>
    </recommendedName>
</protein>
<evidence type="ECO:0000256" key="3">
    <source>
        <dbReference type="ARBA" id="ARBA00022603"/>
    </source>
</evidence>
<dbReference type="Gene3D" id="3.40.50.150">
    <property type="entry name" value="Vaccinia Virus protein VP39"/>
    <property type="match status" value="1"/>
</dbReference>
<dbReference type="Proteomes" id="UP000008917">
    <property type="component" value="Chromosome"/>
</dbReference>
<dbReference type="PIRSF" id="PIRSF000398">
    <property type="entry name" value="M_m6A_EcoRV"/>
    <property type="match status" value="1"/>
</dbReference>
<dbReference type="STRING" id="595537.Varpa_4161"/>
<dbReference type="eggNOG" id="COG0338">
    <property type="taxonomic scope" value="Bacteria"/>
</dbReference>
<dbReference type="GO" id="GO:0006298">
    <property type="term" value="P:mismatch repair"/>
    <property type="evidence" value="ECO:0007669"/>
    <property type="project" value="TreeGrafter"/>
</dbReference>
<evidence type="ECO:0000313" key="9">
    <source>
        <dbReference type="Proteomes" id="UP000008917"/>
    </source>
</evidence>
<evidence type="ECO:0000313" key="8">
    <source>
        <dbReference type="EMBL" id="ADU38331.1"/>
    </source>
</evidence>
<accession>E6V735</accession>
<dbReference type="PRINTS" id="PR00505">
    <property type="entry name" value="D12N6MTFRASE"/>
</dbReference>
<organism evidence="8 9">
    <name type="scientific">Variovorax paradoxus (strain EPS)</name>
    <dbReference type="NCBI Taxonomy" id="595537"/>
    <lineage>
        <taxon>Bacteria</taxon>
        <taxon>Pseudomonadati</taxon>
        <taxon>Pseudomonadota</taxon>
        <taxon>Betaproteobacteria</taxon>
        <taxon>Burkholderiales</taxon>
        <taxon>Comamonadaceae</taxon>
        <taxon>Variovorax</taxon>
    </lineage>
</organism>
<reference evidence="9" key="1">
    <citation type="submission" date="2010-12" db="EMBL/GenBank/DDBJ databases">
        <title>Complete sequence of Variovorax paradoxus EPS.</title>
        <authorList>
            <consortium name="US DOE Joint Genome Institute"/>
            <person name="Lucas S."/>
            <person name="Copeland A."/>
            <person name="Lapidus A."/>
            <person name="Cheng J.-F."/>
            <person name="Goodwin L."/>
            <person name="Pitluck S."/>
            <person name="Teshima H."/>
            <person name="Detter J.C."/>
            <person name="Han C."/>
            <person name="Tapia R."/>
            <person name="Land M."/>
            <person name="Hauser L."/>
            <person name="Kyrpides N."/>
            <person name="Ivanova N."/>
            <person name="Ovchinnikova G."/>
            <person name="Orwin P."/>
            <person name="Han J.-I.G."/>
            <person name="Woyke T."/>
        </authorList>
    </citation>
    <scope>NUCLEOTIDE SEQUENCE [LARGE SCALE GENOMIC DNA]</scope>
    <source>
        <strain evidence="9">EPS</strain>
    </source>
</reference>
<dbReference type="RefSeq" id="WP_013542543.1">
    <property type="nucleotide sequence ID" value="NC_014931.1"/>
</dbReference>
<dbReference type="REBASE" id="31592">
    <property type="entry name" value="M.VpaEPSORF4161P"/>
</dbReference>
<dbReference type="Pfam" id="PF02086">
    <property type="entry name" value="MethyltransfD12"/>
    <property type="match status" value="1"/>
</dbReference>
<sequence length="269" mass="30918">MRPLLRWAGSKKQLIGHLRPYWEASLAQRYVEPFAGSAALFFDIEPKAALLGDVNSLLVEFYTALRDTPDRIFQLTSSWAINKEKYYEIRASLIVEKDPILRSAMFFYLNRNCFNGIFRTNMRGEFNVPFAATKTGAMPDISEIKQAALLLKNTKIEKKDFREILKKVKADDFVFLDPPYAVENRRIFVQYNAQTFGLADLEELSDTLHCIDALGAKFVMSYAISAEALHYFDYWNVRRVTCQRNVAGFSSHRRKAVELIVSNMEKASP</sequence>
<dbReference type="InterPro" id="IPR012263">
    <property type="entry name" value="M_m6A_EcoRV"/>
</dbReference>
<dbReference type="AlphaFoldDB" id="E6V735"/>
<comment type="catalytic activity">
    <reaction evidence="6">
        <text>a 2'-deoxyadenosine in DNA + S-adenosyl-L-methionine = an N(6)-methyl-2'-deoxyadenosine in DNA + S-adenosyl-L-homocysteine + H(+)</text>
        <dbReference type="Rhea" id="RHEA:15197"/>
        <dbReference type="Rhea" id="RHEA-COMP:12418"/>
        <dbReference type="Rhea" id="RHEA-COMP:12419"/>
        <dbReference type="ChEBI" id="CHEBI:15378"/>
        <dbReference type="ChEBI" id="CHEBI:57856"/>
        <dbReference type="ChEBI" id="CHEBI:59789"/>
        <dbReference type="ChEBI" id="CHEBI:90615"/>
        <dbReference type="ChEBI" id="CHEBI:90616"/>
        <dbReference type="EC" id="2.1.1.72"/>
    </reaction>
</comment>
<feature type="binding site" evidence="7">
    <location>
        <position position="11"/>
    </location>
    <ligand>
        <name>S-adenosyl-L-methionine</name>
        <dbReference type="ChEBI" id="CHEBI:59789"/>
    </ligand>
</feature>
<dbReference type="GO" id="GO:1904047">
    <property type="term" value="F:S-adenosyl-L-methionine binding"/>
    <property type="evidence" value="ECO:0007669"/>
    <property type="project" value="TreeGrafter"/>
</dbReference>
<evidence type="ECO:0000256" key="7">
    <source>
        <dbReference type="PIRSR" id="PIRSR000398-1"/>
    </source>
</evidence>
<dbReference type="GO" id="GO:0009307">
    <property type="term" value="P:DNA restriction-modification system"/>
    <property type="evidence" value="ECO:0007669"/>
    <property type="project" value="InterPro"/>
</dbReference>
<dbReference type="InterPro" id="IPR012327">
    <property type="entry name" value="MeTrfase_D12"/>
</dbReference>
<keyword evidence="5" id="KW-0949">S-adenosyl-L-methionine</keyword>
<reference evidence="8 9" key="2">
    <citation type="journal article" date="2013" name="Genome Announc.">
        <title>Genome of the Root-Associated Plant Growth-Promoting Bacterium Variovorax paradoxus Strain EPS.</title>
        <authorList>
            <person name="Han J.I."/>
            <person name="Spain J.C."/>
            <person name="Leadbetter J.R."/>
            <person name="Ovchinnikova G."/>
            <person name="Goodwin L.A."/>
            <person name="Han C.S."/>
            <person name="Woyke T."/>
            <person name="Davenport K.W."/>
            <person name="Orwin P.M."/>
        </authorList>
    </citation>
    <scope>NUCLEOTIDE SEQUENCE [LARGE SCALE GENOMIC DNA]</scope>
    <source>
        <strain evidence="8 9">EPS</strain>
    </source>
</reference>
<dbReference type="PANTHER" id="PTHR30481:SF3">
    <property type="entry name" value="DNA ADENINE METHYLASE"/>
    <property type="match status" value="1"/>
</dbReference>
<comment type="similarity">
    <text evidence="1">Belongs to the N(4)/N(6)-methyltransferase family.</text>
</comment>
<dbReference type="GO" id="GO:0009007">
    <property type="term" value="F:site-specific DNA-methyltransferase (adenine-specific) activity"/>
    <property type="evidence" value="ECO:0007669"/>
    <property type="project" value="UniProtKB-EC"/>
</dbReference>
<dbReference type="InterPro" id="IPR029063">
    <property type="entry name" value="SAM-dependent_MTases_sf"/>
</dbReference>